<accession>A0AAW9SA73</accession>
<keyword evidence="3" id="KW-1185">Reference proteome</keyword>
<proteinExistence type="predicted"/>
<evidence type="ECO:0000313" key="3">
    <source>
        <dbReference type="Proteomes" id="UP001403385"/>
    </source>
</evidence>
<dbReference type="EMBL" id="JBDKWZ010000008">
    <property type="protein sequence ID" value="MEN7549229.1"/>
    <property type="molecule type" value="Genomic_DNA"/>
</dbReference>
<dbReference type="Proteomes" id="UP001403385">
    <property type="component" value="Unassembled WGS sequence"/>
</dbReference>
<reference evidence="2 3" key="1">
    <citation type="submission" date="2024-04" db="EMBL/GenBank/DDBJ databases">
        <title>Novel genus in family Flammeovirgaceae.</title>
        <authorList>
            <person name="Nguyen T.H."/>
            <person name="Vuong T.Q."/>
            <person name="Le H."/>
            <person name="Kim S.-G."/>
        </authorList>
    </citation>
    <scope>NUCLEOTIDE SEQUENCE [LARGE SCALE GENOMIC DNA]</scope>
    <source>
        <strain evidence="2 3">JCM 23209</strain>
    </source>
</reference>
<dbReference type="AlphaFoldDB" id="A0AAW9SA73"/>
<keyword evidence="1" id="KW-1133">Transmembrane helix</keyword>
<evidence type="ECO:0000256" key="1">
    <source>
        <dbReference type="SAM" id="Phobius"/>
    </source>
</evidence>
<feature type="transmembrane region" description="Helical" evidence="1">
    <location>
        <begin position="7"/>
        <end position="24"/>
    </location>
</feature>
<sequence>MDPVTKLFIVGVGVVVLIVLIKFAKALIKGVAFIVLLGLAYLLFMKDGSLKVVEEKGMKMLFNEYSWTELEAMCTEEQETVKCDCIVTPVKEDLRARFSRRKLKKLSEDPELVKAEIKISLQNRKKDIQQCLIAKNSETLLRTMETVWGALEQVREQ</sequence>
<dbReference type="RefSeq" id="WP_346822006.1">
    <property type="nucleotide sequence ID" value="NZ_JBDKWZ010000008.1"/>
</dbReference>
<keyword evidence="1" id="KW-0812">Transmembrane</keyword>
<keyword evidence="1" id="KW-0472">Membrane</keyword>
<name>A0AAW9SA73_9BACT</name>
<protein>
    <submittedName>
        <fullName evidence="2">Uncharacterized protein</fullName>
    </submittedName>
</protein>
<feature type="transmembrane region" description="Helical" evidence="1">
    <location>
        <begin position="30"/>
        <end position="50"/>
    </location>
</feature>
<gene>
    <name evidence="2" type="ORF">AAG747_14995</name>
</gene>
<organism evidence="2 3">
    <name type="scientific">Rapidithrix thailandica</name>
    <dbReference type="NCBI Taxonomy" id="413964"/>
    <lineage>
        <taxon>Bacteria</taxon>
        <taxon>Pseudomonadati</taxon>
        <taxon>Bacteroidota</taxon>
        <taxon>Cytophagia</taxon>
        <taxon>Cytophagales</taxon>
        <taxon>Flammeovirgaceae</taxon>
        <taxon>Rapidithrix</taxon>
    </lineage>
</organism>
<comment type="caution">
    <text evidence="2">The sequence shown here is derived from an EMBL/GenBank/DDBJ whole genome shotgun (WGS) entry which is preliminary data.</text>
</comment>
<evidence type="ECO:0000313" key="2">
    <source>
        <dbReference type="EMBL" id="MEN7549229.1"/>
    </source>
</evidence>